<comment type="similarity">
    <text evidence="2">Belongs to the RLP family.</text>
</comment>
<evidence type="ECO:0000256" key="7">
    <source>
        <dbReference type="ARBA" id="ARBA00022737"/>
    </source>
</evidence>
<keyword evidence="9" id="KW-0472">Membrane</keyword>
<evidence type="ECO:0000313" key="12">
    <source>
        <dbReference type="Proteomes" id="UP000237347"/>
    </source>
</evidence>
<evidence type="ECO:0000256" key="6">
    <source>
        <dbReference type="ARBA" id="ARBA00022729"/>
    </source>
</evidence>
<dbReference type="GO" id="GO:0005886">
    <property type="term" value="C:plasma membrane"/>
    <property type="evidence" value="ECO:0007669"/>
    <property type="project" value="UniProtKB-SubCell"/>
</dbReference>
<keyword evidence="12" id="KW-1185">Reference proteome</keyword>
<evidence type="ECO:0000256" key="3">
    <source>
        <dbReference type="ARBA" id="ARBA00022475"/>
    </source>
</evidence>
<keyword evidence="3" id="KW-1003">Cell membrane</keyword>
<comment type="subcellular location">
    <subcellularLocation>
        <location evidence="1">Cell membrane</location>
    </subcellularLocation>
    <subcellularLocation>
        <location evidence="10">Endomembrane system</location>
        <topology evidence="10">Single-pass membrane protein</topology>
    </subcellularLocation>
</comment>
<proteinExistence type="inferred from homology"/>
<evidence type="ECO:0000256" key="9">
    <source>
        <dbReference type="ARBA" id="ARBA00023136"/>
    </source>
</evidence>
<keyword evidence="5" id="KW-0812">Transmembrane</keyword>
<dbReference type="PANTHER" id="PTHR48062:SF52">
    <property type="entry name" value="RECEPTOR-LIKE PROTEIN 8-RELATED"/>
    <property type="match status" value="1"/>
</dbReference>
<dbReference type="GO" id="GO:0012505">
    <property type="term" value="C:endomembrane system"/>
    <property type="evidence" value="ECO:0007669"/>
    <property type="project" value="UniProtKB-SubCell"/>
</dbReference>
<keyword evidence="7" id="KW-0677">Repeat</keyword>
<protein>
    <submittedName>
        <fullName evidence="11">Receptor-like protein 15</fullName>
    </submittedName>
</protein>
<evidence type="ECO:0000256" key="1">
    <source>
        <dbReference type="ARBA" id="ARBA00004236"/>
    </source>
</evidence>
<evidence type="ECO:0000256" key="8">
    <source>
        <dbReference type="ARBA" id="ARBA00022989"/>
    </source>
</evidence>
<dbReference type="Pfam" id="PF00560">
    <property type="entry name" value="LRR_1"/>
    <property type="match status" value="5"/>
</dbReference>
<sequence>MICHSFRIVFMNSTIGCIFLSESNGLSKLTKLTHLNLSWTHFDKENLRFLGALPVLKSLDLSYTFMKGPLPGKKLVNLSNLEVLILQLNQLNGSLPFKDLSFNSFTGGISPYIVELSSLKAISLSYNDLNGTLSTQDLCALKKLEELDLASNNFEGTLPPCLNNLTSLKFFDIFGNFFCGIVASSSISSMTSLEYIDLSNNSFEGLFSISLFANHSKLKVIQFLRNNNKLEIETDNPCWQPLFQLKVLVLSNCNLNKLTRNIPKFLFEQHELEIVDISHNMLKGSIPNWLLENNTGLQLLNLRGNSFTSQLHLPPYHNYIFWLDVSDNDLDGELQENIGKMIPKLECLNLSRNHIEGNLPSSIGDMSSLNRLDFSFNNFFGEVPVKSFANQTALQFLSLSNDNFHGEIFSKLANLSWLVSLELNNNQFKGTLPLISSMIINISNNYMSGIIPEWIGNSTLKTLTSFLFMSDNFFKGRVPCELGHYIIIDLSHNLLLGSFPSCFNVQDVKHILLQGNRLTGT</sequence>
<keyword evidence="6" id="KW-0732">Signal</keyword>
<dbReference type="EMBL" id="PKMF04000508">
    <property type="protein sequence ID" value="KAK7828153.1"/>
    <property type="molecule type" value="Genomic_DNA"/>
</dbReference>
<keyword evidence="4" id="KW-0433">Leucine-rich repeat</keyword>
<dbReference type="PANTHER" id="PTHR48062">
    <property type="entry name" value="RECEPTOR-LIKE PROTEIN 14"/>
    <property type="match status" value="1"/>
</dbReference>
<evidence type="ECO:0000256" key="4">
    <source>
        <dbReference type="ARBA" id="ARBA00022614"/>
    </source>
</evidence>
<comment type="caution">
    <text evidence="11">The sequence shown here is derived from an EMBL/GenBank/DDBJ whole genome shotgun (WGS) entry which is preliminary data.</text>
</comment>
<dbReference type="Proteomes" id="UP000237347">
    <property type="component" value="Unassembled WGS sequence"/>
</dbReference>
<evidence type="ECO:0000256" key="5">
    <source>
        <dbReference type="ARBA" id="ARBA00022692"/>
    </source>
</evidence>
<evidence type="ECO:0000256" key="2">
    <source>
        <dbReference type="ARBA" id="ARBA00009592"/>
    </source>
</evidence>
<dbReference type="InterPro" id="IPR003591">
    <property type="entry name" value="Leu-rich_rpt_typical-subtyp"/>
</dbReference>
<organism evidence="11 12">
    <name type="scientific">Quercus suber</name>
    <name type="common">Cork oak</name>
    <dbReference type="NCBI Taxonomy" id="58331"/>
    <lineage>
        <taxon>Eukaryota</taxon>
        <taxon>Viridiplantae</taxon>
        <taxon>Streptophyta</taxon>
        <taxon>Embryophyta</taxon>
        <taxon>Tracheophyta</taxon>
        <taxon>Spermatophyta</taxon>
        <taxon>Magnoliopsida</taxon>
        <taxon>eudicotyledons</taxon>
        <taxon>Gunneridae</taxon>
        <taxon>Pentapetalae</taxon>
        <taxon>rosids</taxon>
        <taxon>fabids</taxon>
        <taxon>Fagales</taxon>
        <taxon>Fagaceae</taxon>
        <taxon>Quercus</taxon>
    </lineage>
</organism>
<gene>
    <name evidence="11" type="primary">RLP15_7</name>
    <name evidence="11" type="ORF">CFP56_030475</name>
</gene>
<name>A0AAW0JM96_QUESU</name>
<reference evidence="11 12" key="1">
    <citation type="journal article" date="2018" name="Sci. Data">
        <title>The draft genome sequence of cork oak.</title>
        <authorList>
            <person name="Ramos A.M."/>
            <person name="Usie A."/>
            <person name="Barbosa P."/>
            <person name="Barros P.M."/>
            <person name="Capote T."/>
            <person name="Chaves I."/>
            <person name="Simoes F."/>
            <person name="Abreu I."/>
            <person name="Carrasquinho I."/>
            <person name="Faro C."/>
            <person name="Guimaraes J.B."/>
            <person name="Mendonca D."/>
            <person name="Nobrega F."/>
            <person name="Rodrigues L."/>
            <person name="Saibo N.J.M."/>
            <person name="Varela M.C."/>
            <person name="Egas C."/>
            <person name="Matos J."/>
            <person name="Miguel C.M."/>
            <person name="Oliveira M.M."/>
            <person name="Ricardo C.P."/>
            <person name="Goncalves S."/>
        </authorList>
    </citation>
    <scope>NUCLEOTIDE SEQUENCE [LARGE SCALE GENOMIC DNA]</scope>
    <source>
        <strain evidence="12">cv. HL8</strain>
    </source>
</reference>
<dbReference type="SUPFAM" id="SSF52058">
    <property type="entry name" value="L domain-like"/>
    <property type="match status" value="2"/>
</dbReference>
<accession>A0AAW0JM96</accession>
<dbReference type="SMART" id="SM00369">
    <property type="entry name" value="LRR_TYP"/>
    <property type="match status" value="5"/>
</dbReference>
<evidence type="ECO:0000313" key="11">
    <source>
        <dbReference type="EMBL" id="KAK7828153.1"/>
    </source>
</evidence>
<dbReference type="InterPro" id="IPR051502">
    <property type="entry name" value="RLP_Defense_Trigger"/>
</dbReference>
<dbReference type="AlphaFoldDB" id="A0AAW0JM96"/>
<dbReference type="InterPro" id="IPR032675">
    <property type="entry name" value="LRR_dom_sf"/>
</dbReference>
<evidence type="ECO:0000256" key="10">
    <source>
        <dbReference type="ARBA" id="ARBA00037847"/>
    </source>
</evidence>
<dbReference type="InterPro" id="IPR001611">
    <property type="entry name" value="Leu-rich_rpt"/>
</dbReference>
<keyword evidence="8" id="KW-1133">Transmembrane helix</keyword>
<dbReference type="Gene3D" id="3.80.10.10">
    <property type="entry name" value="Ribonuclease Inhibitor"/>
    <property type="match status" value="3"/>
</dbReference>